<feature type="compositionally biased region" description="Basic residues" evidence="1">
    <location>
        <begin position="1"/>
        <end position="11"/>
    </location>
</feature>
<evidence type="ECO:0000256" key="1">
    <source>
        <dbReference type="SAM" id="MobiDB-lite"/>
    </source>
</evidence>
<name>A0AAV7MEW4_PLEWA</name>
<proteinExistence type="predicted"/>
<gene>
    <name evidence="2" type="ORF">NDU88_007328</name>
</gene>
<comment type="caution">
    <text evidence="2">The sequence shown here is derived from an EMBL/GenBank/DDBJ whole genome shotgun (WGS) entry which is preliminary data.</text>
</comment>
<sequence length="144" mass="16108">MIDIRKLRKTRIPPQPGPRLPDNNGASAAASIPAGDESLKCLELTVERSASRRERKRTRLALQLPTRVRIQHLHRLLILFRKILPVYGPVDKVNGSNNNALSMVDDVDSHINHVDDQNEDSSGLIDKVSDDDLIVDVFQAVPVY</sequence>
<reference evidence="2" key="1">
    <citation type="journal article" date="2022" name="bioRxiv">
        <title>Sequencing and chromosome-scale assembly of the giantPleurodeles waltlgenome.</title>
        <authorList>
            <person name="Brown T."/>
            <person name="Elewa A."/>
            <person name="Iarovenko S."/>
            <person name="Subramanian E."/>
            <person name="Araus A.J."/>
            <person name="Petzold A."/>
            <person name="Susuki M."/>
            <person name="Suzuki K.-i.T."/>
            <person name="Hayashi T."/>
            <person name="Toyoda A."/>
            <person name="Oliveira C."/>
            <person name="Osipova E."/>
            <person name="Leigh N.D."/>
            <person name="Simon A."/>
            <person name="Yun M.H."/>
        </authorList>
    </citation>
    <scope>NUCLEOTIDE SEQUENCE</scope>
    <source>
        <strain evidence="2">20211129_DDA</strain>
        <tissue evidence="2">Liver</tissue>
    </source>
</reference>
<keyword evidence="3" id="KW-1185">Reference proteome</keyword>
<dbReference type="EMBL" id="JANPWB010000014">
    <property type="protein sequence ID" value="KAJ1102276.1"/>
    <property type="molecule type" value="Genomic_DNA"/>
</dbReference>
<evidence type="ECO:0000313" key="3">
    <source>
        <dbReference type="Proteomes" id="UP001066276"/>
    </source>
</evidence>
<dbReference type="Proteomes" id="UP001066276">
    <property type="component" value="Chromosome 10"/>
</dbReference>
<organism evidence="2 3">
    <name type="scientific">Pleurodeles waltl</name>
    <name type="common">Iberian ribbed newt</name>
    <dbReference type="NCBI Taxonomy" id="8319"/>
    <lineage>
        <taxon>Eukaryota</taxon>
        <taxon>Metazoa</taxon>
        <taxon>Chordata</taxon>
        <taxon>Craniata</taxon>
        <taxon>Vertebrata</taxon>
        <taxon>Euteleostomi</taxon>
        <taxon>Amphibia</taxon>
        <taxon>Batrachia</taxon>
        <taxon>Caudata</taxon>
        <taxon>Salamandroidea</taxon>
        <taxon>Salamandridae</taxon>
        <taxon>Pleurodelinae</taxon>
        <taxon>Pleurodeles</taxon>
    </lineage>
</organism>
<evidence type="ECO:0000313" key="2">
    <source>
        <dbReference type="EMBL" id="KAJ1102276.1"/>
    </source>
</evidence>
<feature type="region of interest" description="Disordered" evidence="1">
    <location>
        <begin position="1"/>
        <end position="32"/>
    </location>
</feature>
<protein>
    <submittedName>
        <fullName evidence="2">Uncharacterized protein</fullName>
    </submittedName>
</protein>
<accession>A0AAV7MEW4</accession>
<dbReference type="AlphaFoldDB" id="A0AAV7MEW4"/>